<name>A0A1T4JNI4_9HYPH</name>
<keyword evidence="4" id="KW-1185">Reference proteome</keyword>
<dbReference type="STRING" id="225324.SAMN02745126_00242"/>
<protein>
    <recommendedName>
        <fullName evidence="2">DUF7508 domain-containing protein</fullName>
    </recommendedName>
</protein>
<sequence length="113" mass="12651">MSIRLRLDKPWRPLTQDEATRLPGQLGVYQIADASGVVLYIGQAGARSAFGLRTELQREARERGPGCQFRVEVNMQYRSRWFELLMVHQADHGALPPDNAKAPPPNLGRLSPS</sequence>
<dbReference type="InterPro" id="IPR055930">
    <property type="entry name" value="DUF7508"/>
</dbReference>
<evidence type="ECO:0000313" key="3">
    <source>
        <dbReference type="EMBL" id="SJZ31708.1"/>
    </source>
</evidence>
<dbReference type="EMBL" id="FUWJ01000001">
    <property type="protein sequence ID" value="SJZ31708.1"/>
    <property type="molecule type" value="Genomic_DNA"/>
</dbReference>
<gene>
    <name evidence="3" type="ORF">SAMN02745126_00242</name>
</gene>
<evidence type="ECO:0000256" key="1">
    <source>
        <dbReference type="SAM" id="MobiDB-lite"/>
    </source>
</evidence>
<dbReference type="AlphaFoldDB" id="A0A1T4JNI4"/>
<evidence type="ECO:0000313" key="4">
    <source>
        <dbReference type="Proteomes" id="UP000190092"/>
    </source>
</evidence>
<dbReference type="RefSeq" id="WP_085932009.1">
    <property type="nucleotide sequence ID" value="NZ_FUWJ01000001.1"/>
</dbReference>
<organism evidence="3 4">
    <name type="scientific">Enhydrobacter aerosaccus</name>
    <dbReference type="NCBI Taxonomy" id="225324"/>
    <lineage>
        <taxon>Bacteria</taxon>
        <taxon>Pseudomonadati</taxon>
        <taxon>Pseudomonadota</taxon>
        <taxon>Alphaproteobacteria</taxon>
        <taxon>Hyphomicrobiales</taxon>
        <taxon>Enhydrobacter</taxon>
    </lineage>
</organism>
<dbReference type="OrthoDB" id="4775235at2"/>
<reference evidence="4" key="1">
    <citation type="submission" date="2017-02" db="EMBL/GenBank/DDBJ databases">
        <authorList>
            <person name="Varghese N."/>
            <person name="Submissions S."/>
        </authorList>
    </citation>
    <scope>NUCLEOTIDE SEQUENCE [LARGE SCALE GENOMIC DNA]</scope>
    <source>
        <strain evidence="4">ATCC 27094</strain>
    </source>
</reference>
<proteinExistence type="predicted"/>
<dbReference type="Proteomes" id="UP000190092">
    <property type="component" value="Unassembled WGS sequence"/>
</dbReference>
<evidence type="ECO:0000259" key="2">
    <source>
        <dbReference type="Pfam" id="PF24348"/>
    </source>
</evidence>
<feature type="region of interest" description="Disordered" evidence="1">
    <location>
        <begin position="93"/>
        <end position="113"/>
    </location>
</feature>
<accession>A0A1T4JNI4</accession>
<feature type="domain" description="DUF7508" evidence="2">
    <location>
        <begin position="5"/>
        <end position="90"/>
    </location>
</feature>
<dbReference type="Pfam" id="PF24348">
    <property type="entry name" value="DUF7508"/>
    <property type="match status" value="1"/>
</dbReference>